<keyword evidence="5" id="KW-0539">Nucleus</keyword>
<dbReference type="InterPro" id="IPR017930">
    <property type="entry name" value="Myb_dom"/>
</dbReference>
<protein>
    <submittedName>
        <fullName evidence="9">Protein REVEILLE 2</fullName>
    </submittedName>
</protein>
<dbReference type="InterPro" id="IPR006447">
    <property type="entry name" value="Myb_dom_plants"/>
</dbReference>
<dbReference type="SMART" id="SM00717">
    <property type="entry name" value="SANT"/>
    <property type="match status" value="1"/>
</dbReference>
<keyword evidence="4" id="KW-0804">Transcription</keyword>
<dbReference type="PROSITE" id="PS50090">
    <property type="entry name" value="MYB_LIKE"/>
    <property type="match status" value="1"/>
</dbReference>
<dbReference type="SUPFAM" id="SSF46689">
    <property type="entry name" value="Homeodomain-like"/>
    <property type="match status" value="1"/>
</dbReference>
<dbReference type="AlphaFoldDB" id="A0A6A1WGY4"/>
<evidence type="ECO:0000256" key="3">
    <source>
        <dbReference type="ARBA" id="ARBA00023125"/>
    </source>
</evidence>
<dbReference type="NCBIfam" id="TIGR01557">
    <property type="entry name" value="myb_SHAQKYF"/>
    <property type="match status" value="1"/>
</dbReference>
<reference evidence="9 10" key="1">
    <citation type="journal article" date="2019" name="Plant Biotechnol. J.">
        <title>The red bayberry genome and genetic basis of sex determination.</title>
        <authorList>
            <person name="Jia H.M."/>
            <person name="Jia H.J."/>
            <person name="Cai Q.L."/>
            <person name="Wang Y."/>
            <person name="Zhao H.B."/>
            <person name="Yang W.F."/>
            <person name="Wang G.Y."/>
            <person name="Li Y.H."/>
            <person name="Zhan D.L."/>
            <person name="Shen Y.T."/>
            <person name="Niu Q.F."/>
            <person name="Chang L."/>
            <person name="Qiu J."/>
            <person name="Zhao L."/>
            <person name="Xie H.B."/>
            <person name="Fu W.Y."/>
            <person name="Jin J."/>
            <person name="Li X.W."/>
            <person name="Jiao Y."/>
            <person name="Zhou C.C."/>
            <person name="Tu T."/>
            <person name="Chai C.Y."/>
            <person name="Gao J.L."/>
            <person name="Fan L.J."/>
            <person name="van de Weg E."/>
            <person name="Wang J.Y."/>
            <person name="Gao Z.S."/>
        </authorList>
    </citation>
    <scope>NUCLEOTIDE SEQUENCE [LARGE SCALE GENOMIC DNA]</scope>
    <source>
        <tissue evidence="9">Leaves</tissue>
    </source>
</reference>
<dbReference type="EMBL" id="RXIC02000020">
    <property type="protein sequence ID" value="KAB1223117.1"/>
    <property type="molecule type" value="Genomic_DNA"/>
</dbReference>
<comment type="caution">
    <text evidence="9">The sequence shown here is derived from an EMBL/GenBank/DDBJ whole genome shotgun (WGS) entry which is preliminary data.</text>
</comment>
<dbReference type="InterPro" id="IPR009057">
    <property type="entry name" value="Homeodomain-like_sf"/>
</dbReference>
<feature type="domain" description="SANT" evidence="7">
    <location>
        <begin position="75"/>
        <end position="126"/>
    </location>
</feature>
<keyword evidence="10" id="KW-1185">Reference proteome</keyword>
<dbReference type="Pfam" id="PF00249">
    <property type="entry name" value="Myb_DNA-binding"/>
    <property type="match status" value="1"/>
</dbReference>
<dbReference type="OrthoDB" id="118550at2759"/>
<evidence type="ECO:0000259" key="7">
    <source>
        <dbReference type="PROSITE" id="PS51293"/>
    </source>
</evidence>
<dbReference type="Gene3D" id="1.10.10.60">
    <property type="entry name" value="Homeodomain-like"/>
    <property type="match status" value="1"/>
</dbReference>
<dbReference type="PANTHER" id="PTHR12802:SF175">
    <property type="entry name" value="PROTEIN REVEILLE 2"/>
    <property type="match status" value="1"/>
</dbReference>
<keyword evidence="3" id="KW-0238">DNA-binding</keyword>
<evidence type="ECO:0000259" key="8">
    <source>
        <dbReference type="PROSITE" id="PS51294"/>
    </source>
</evidence>
<dbReference type="InterPro" id="IPR017884">
    <property type="entry name" value="SANT_dom"/>
</dbReference>
<dbReference type="PROSITE" id="PS51293">
    <property type="entry name" value="SANT"/>
    <property type="match status" value="1"/>
</dbReference>
<dbReference type="GO" id="GO:0003677">
    <property type="term" value="F:DNA binding"/>
    <property type="evidence" value="ECO:0007669"/>
    <property type="project" value="UniProtKB-KW"/>
</dbReference>
<evidence type="ECO:0000256" key="5">
    <source>
        <dbReference type="ARBA" id="ARBA00023242"/>
    </source>
</evidence>
<dbReference type="PANTHER" id="PTHR12802">
    <property type="entry name" value="SWI/SNF COMPLEX-RELATED"/>
    <property type="match status" value="1"/>
</dbReference>
<name>A0A6A1WGY4_9ROSI</name>
<dbReference type="GO" id="GO:0010468">
    <property type="term" value="P:regulation of gene expression"/>
    <property type="evidence" value="ECO:0007669"/>
    <property type="project" value="UniProtKB-ARBA"/>
</dbReference>
<evidence type="ECO:0000259" key="6">
    <source>
        <dbReference type="PROSITE" id="PS50090"/>
    </source>
</evidence>
<evidence type="ECO:0000313" key="10">
    <source>
        <dbReference type="Proteomes" id="UP000516437"/>
    </source>
</evidence>
<evidence type="ECO:0000313" key="9">
    <source>
        <dbReference type="EMBL" id="KAB1223117.1"/>
    </source>
</evidence>
<organism evidence="9 10">
    <name type="scientific">Morella rubra</name>
    <name type="common">Chinese bayberry</name>
    <dbReference type="NCBI Taxonomy" id="262757"/>
    <lineage>
        <taxon>Eukaryota</taxon>
        <taxon>Viridiplantae</taxon>
        <taxon>Streptophyta</taxon>
        <taxon>Embryophyta</taxon>
        <taxon>Tracheophyta</taxon>
        <taxon>Spermatophyta</taxon>
        <taxon>Magnoliopsida</taxon>
        <taxon>eudicotyledons</taxon>
        <taxon>Gunneridae</taxon>
        <taxon>Pentapetalae</taxon>
        <taxon>rosids</taxon>
        <taxon>fabids</taxon>
        <taxon>Fagales</taxon>
        <taxon>Myricaceae</taxon>
        <taxon>Morella</taxon>
    </lineage>
</organism>
<evidence type="ECO:0000256" key="2">
    <source>
        <dbReference type="ARBA" id="ARBA00023015"/>
    </source>
</evidence>
<dbReference type="FunFam" id="1.10.10.60:FF:000023">
    <property type="entry name" value="protein REVEILLE 6 isoform X1"/>
    <property type="match status" value="1"/>
</dbReference>
<evidence type="ECO:0000256" key="1">
    <source>
        <dbReference type="ARBA" id="ARBA00004123"/>
    </source>
</evidence>
<dbReference type="GO" id="GO:0005634">
    <property type="term" value="C:nucleus"/>
    <property type="evidence" value="ECO:0007669"/>
    <property type="project" value="UniProtKB-SubCell"/>
</dbReference>
<feature type="domain" description="Myb-like" evidence="6">
    <location>
        <begin position="76"/>
        <end position="122"/>
    </location>
</feature>
<proteinExistence type="predicted"/>
<gene>
    <name evidence="9" type="ORF">CJ030_MR2G024869</name>
</gene>
<dbReference type="PROSITE" id="PS51294">
    <property type="entry name" value="HTH_MYB"/>
    <property type="match status" value="1"/>
</dbReference>
<dbReference type="InterPro" id="IPR001005">
    <property type="entry name" value="SANT/Myb"/>
</dbReference>
<dbReference type="Proteomes" id="UP000516437">
    <property type="component" value="Chromosome 2"/>
</dbReference>
<sequence>MALNPSLRPEIGPERLPPEAPRLCLNREGSPLPWVPERGVSFLGRNSRNLTLSVPISPLNQLPRYFPRKPYTIVKQREKWTEEEHQKFLEALKLYGRGWHQIEAHRGTKTAVQIRSHAQKFFSEVNAYISVSNSHCIACV</sequence>
<dbReference type="CDD" id="cd00167">
    <property type="entry name" value="SANT"/>
    <property type="match status" value="1"/>
</dbReference>
<accession>A0A6A1WGY4</accession>
<comment type="subcellular location">
    <subcellularLocation>
        <location evidence="1">Nucleus</location>
    </subcellularLocation>
</comment>
<feature type="domain" description="HTH myb-type" evidence="8">
    <location>
        <begin position="72"/>
        <end position="126"/>
    </location>
</feature>
<keyword evidence="2" id="KW-0805">Transcription regulation</keyword>
<evidence type="ECO:0000256" key="4">
    <source>
        <dbReference type="ARBA" id="ARBA00023163"/>
    </source>
</evidence>